<dbReference type="OrthoDB" id="4424523at2759"/>
<dbReference type="GeneID" id="37128310"/>
<evidence type="ECO:0000313" key="3">
    <source>
        <dbReference type="Proteomes" id="UP000247647"/>
    </source>
</evidence>
<dbReference type="EMBL" id="KZ821450">
    <property type="protein sequence ID" value="PYH37333.1"/>
    <property type="molecule type" value="Genomic_DNA"/>
</dbReference>
<dbReference type="Proteomes" id="UP000247647">
    <property type="component" value="Unassembled WGS sequence"/>
</dbReference>
<gene>
    <name evidence="2" type="ORF">BO87DRAFT_404406</name>
</gene>
<protein>
    <recommendedName>
        <fullName evidence="4">Muramidase</fullName>
    </recommendedName>
</protein>
<proteinExistence type="predicted"/>
<dbReference type="AlphaFoldDB" id="A0A318YWY7"/>
<accession>A0A318YWY7</accession>
<sequence>MIARSVFRRRPYFSNKPSFLRLRFLIRPPAPRLVHITPPFIPTQIASRQDPSKRTLGIESGMNGADELERLLDKDNFKTWGFIIYRCTYQSDSDWEKLMIRFYKRVEKYLQYYNGLDLLARFTPTVLEVEDRSFESMTVASLRDKFNKWAVTAVKEEQEQEIDPRHLWHLKNGRYRFFIMLDQEALDSILSTPDNDIYGGFVRLVNAEWKPEELDEEELAERGGPDPEEEPPEGCTEEDVGWMKVCWGESQTPDIYYSRPPVIQRLS</sequence>
<evidence type="ECO:0000256" key="1">
    <source>
        <dbReference type="SAM" id="MobiDB-lite"/>
    </source>
</evidence>
<evidence type="ECO:0000313" key="2">
    <source>
        <dbReference type="EMBL" id="PYH37333.1"/>
    </source>
</evidence>
<name>A0A318YWY7_ASPNB</name>
<keyword evidence="3" id="KW-1185">Reference proteome</keyword>
<feature type="region of interest" description="Disordered" evidence="1">
    <location>
        <begin position="213"/>
        <end position="240"/>
    </location>
</feature>
<dbReference type="RefSeq" id="XP_025482811.1">
    <property type="nucleotide sequence ID" value="XM_025625854.1"/>
</dbReference>
<reference evidence="2" key="1">
    <citation type="submission" date="2016-12" db="EMBL/GenBank/DDBJ databases">
        <title>The genomes of Aspergillus section Nigri reveals drivers in fungal speciation.</title>
        <authorList>
            <consortium name="DOE Joint Genome Institute"/>
            <person name="Vesth T.C."/>
            <person name="Nybo J."/>
            <person name="Theobald S."/>
            <person name="Brandl J."/>
            <person name="Frisvad J.C."/>
            <person name="Nielsen K.F."/>
            <person name="Lyhne E.K."/>
            <person name="Kogle M.E."/>
            <person name="Kuo A."/>
            <person name="Riley R."/>
            <person name="Clum A."/>
            <person name="Nolan M."/>
            <person name="Lipzen A."/>
            <person name="Salamov A."/>
            <person name="Henrissat B."/>
            <person name="Wiebenga A."/>
            <person name="De Vries R.P."/>
            <person name="Grigoriev I.V."/>
            <person name="Mortensen U.H."/>
            <person name="Andersen M.R."/>
            <person name="Baker S.E."/>
        </authorList>
    </citation>
    <scope>NUCLEOTIDE SEQUENCE [LARGE SCALE GENOMIC DNA]</scope>
    <source>
        <strain evidence="2">CBS 115656</strain>
    </source>
</reference>
<organism evidence="2 3">
    <name type="scientific">Aspergillus neoniger (strain CBS 115656)</name>
    <dbReference type="NCBI Taxonomy" id="1448310"/>
    <lineage>
        <taxon>Eukaryota</taxon>
        <taxon>Fungi</taxon>
        <taxon>Dikarya</taxon>
        <taxon>Ascomycota</taxon>
        <taxon>Pezizomycotina</taxon>
        <taxon>Eurotiomycetes</taxon>
        <taxon>Eurotiomycetidae</taxon>
        <taxon>Eurotiales</taxon>
        <taxon>Aspergillaceae</taxon>
        <taxon>Aspergillus</taxon>
        <taxon>Aspergillus subgen. Circumdati</taxon>
    </lineage>
</organism>
<feature type="compositionally biased region" description="Acidic residues" evidence="1">
    <location>
        <begin position="226"/>
        <end position="240"/>
    </location>
</feature>
<evidence type="ECO:0008006" key="4">
    <source>
        <dbReference type="Google" id="ProtNLM"/>
    </source>
</evidence>